<reference evidence="2 3" key="1">
    <citation type="submission" date="2013-01" db="EMBL/GenBank/DDBJ databases">
        <title>Whole genome shotgun sequence of Gordonia soli NBRC 108243.</title>
        <authorList>
            <person name="Isaki-Nakamura S."/>
            <person name="Hosoyama A."/>
            <person name="Tsuchikane K."/>
            <person name="Ando Y."/>
            <person name="Baba S."/>
            <person name="Ohji S."/>
            <person name="Hamada M."/>
            <person name="Tamura T."/>
            <person name="Yamazoe A."/>
            <person name="Yamazaki S."/>
            <person name="Fujita N."/>
        </authorList>
    </citation>
    <scope>NUCLEOTIDE SEQUENCE [LARGE SCALE GENOMIC DNA]</scope>
    <source>
        <strain evidence="2 3">NBRC 108243</strain>
    </source>
</reference>
<keyword evidence="3" id="KW-1185">Reference proteome</keyword>
<feature type="compositionally biased region" description="Polar residues" evidence="1">
    <location>
        <begin position="65"/>
        <end position="76"/>
    </location>
</feature>
<organism evidence="2 3">
    <name type="scientific">Gordonia soli NBRC 108243</name>
    <dbReference type="NCBI Taxonomy" id="1223545"/>
    <lineage>
        <taxon>Bacteria</taxon>
        <taxon>Bacillati</taxon>
        <taxon>Actinomycetota</taxon>
        <taxon>Actinomycetes</taxon>
        <taxon>Mycobacteriales</taxon>
        <taxon>Gordoniaceae</taxon>
        <taxon>Gordonia</taxon>
    </lineage>
</organism>
<protein>
    <recommendedName>
        <fullName evidence="4">Lipoprotein</fullName>
    </recommendedName>
</protein>
<accession>M0QJP9</accession>
<dbReference type="EMBL" id="BANX01000008">
    <property type="protein sequence ID" value="GAC67662.1"/>
    <property type="molecule type" value="Genomic_DNA"/>
</dbReference>
<dbReference type="RefSeq" id="WP_007619062.1">
    <property type="nucleotide sequence ID" value="NZ_BANX01000008.1"/>
</dbReference>
<evidence type="ECO:0008006" key="4">
    <source>
        <dbReference type="Google" id="ProtNLM"/>
    </source>
</evidence>
<feature type="region of interest" description="Disordered" evidence="1">
    <location>
        <begin position="36"/>
        <end position="82"/>
    </location>
</feature>
<feature type="compositionally biased region" description="Low complexity" evidence="1">
    <location>
        <begin position="36"/>
        <end position="49"/>
    </location>
</feature>
<dbReference type="eggNOG" id="ENOG5031VWF">
    <property type="taxonomic scope" value="Bacteria"/>
</dbReference>
<evidence type="ECO:0000313" key="2">
    <source>
        <dbReference type="EMBL" id="GAC67662.1"/>
    </source>
</evidence>
<name>M0QJP9_9ACTN</name>
<sequence length="151" mass="15004">MPPRSRPVVRRVLLLAPLVAVALAVVLVGCGTEQESPGSASSASVGTVSENPSASVVGGPRPATPVSSVPRSTHIQGTDCGETRGPDGALEIVVLAGGVDCGTATKIAQEYGPKIATGQPTTVSGWQCGLADTAGVLATCTKGSDRIGFLP</sequence>
<evidence type="ECO:0000256" key="1">
    <source>
        <dbReference type="SAM" id="MobiDB-lite"/>
    </source>
</evidence>
<dbReference type="PROSITE" id="PS51257">
    <property type="entry name" value="PROKAR_LIPOPROTEIN"/>
    <property type="match status" value="1"/>
</dbReference>
<proteinExistence type="predicted"/>
<dbReference type="Proteomes" id="UP000011666">
    <property type="component" value="Unassembled WGS sequence"/>
</dbReference>
<evidence type="ECO:0000313" key="3">
    <source>
        <dbReference type="Proteomes" id="UP000011666"/>
    </source>
</evidence>
<gene>
    <name evidence="2" type="ORF">GS4_08_02470</name>
</gene>
<dbReference type="AlphaFoldDB" id="M0QJP9"/>
<dbReference type="STRING" id="1223545.GS4_08_02470"/>
<comment type="caution">
    <text evidence="2">The sequence shown here is derived from an EMBL/GenBank/DDBJ whole genome shotgun (WGS) entry which is preliminary data.</text>
</comment>